<evidence type="ECO:0000256" key="2">
    <source>
        <dbReference type="ARBA" id="ARBA00022692"/>
    </source>
</evidence>
<proteinExistence type="predicted"/>
<keyword evidence="4 5" id="KW-0472">Membrane</keyword>
<dbReference type="Ensembl" id="ENSPMRT00000005681.1">
    <property type="protein sequence ID" value="ENSPMRP00000005330.1"/>
    <property type="gene ID" value="ENSPMRG00000003655.1"/>
</dbReference>
<dbReference type="InterPro" id="IPR019185">
    <property type="entry name" value="Integral_membrane_SYS1-rel"/>
</dbReference>
<keyword evidence="2 5" id="KW-0812">Transmembrane</keyword>
<dbReference type="PANTHER" id="PTHR12952:SF1">
    <property type="entry name" value="TRANSMEMBRANE PROTEIN 244"/>
    <property type="match status" value="1"/>
</dbReference>
<evidence type="ECO:0000256" key="5">
    <source>
        <dbReference type="SAM" id="Phobius"/>
    </source>
</evidence>
<reference evidence="6" key="2">
    <citation type="submission" date="2025-08" db="UniProtKB">
        <authorList>
            <consortium name="Ensembl"/>
        </authorList>
    </citation>
    <scope>IDENTIFICATION</scope>
</reference>
<feature type="transmembrane region" description="Helical" evidence="5">
    <location>
        <begin position="59"/>
        <end position="83"/>
    </location>
</feature>
<organism evidence="6 7">
    <name type="scientific">Podarcis muralis</name>
    <name type="common">Wall lizard</name>
    <name type="synonym">Lacerta muralis</name>
    <dbReference type="NCBI Taxonomy" id="64176"/>
    <lineage>
        <taxon>Eukaryota</taxon>
        <taxon>Metazoa</taxon>
        <taxon>Chordata</taxon>
        <taxon>Craniata</taxon>
        <taxon>Vertebrata</taxon>
        <taxon>Euteleostomi</taxon>
        <taxon>Lepidosauria</taxon>
        <taxon>Squamata</taxon>
        <taxon>Bifurcata</taxon>
        <taxon>Unidentata</taxon>
        <taxon>Episquamata</taxon>
        <taxon>Laterata</taxon>
        <taxon>Lacertibaenia</taxon>
        <taxon>Lacertidae</taxon>
        <taxon>Podarcis</taxon>
    </lineage>
</organism>
<gene>
    <name evidence="6" type="primary">TMEM244</name>
</gene>
<protein>
    <submittedName>
        <fullName evidence="6">Transmembrane protein 244</fullName>
    </submittedName>
</protein>
<evidence type="ECO:0000256" key="1">
    <source>
        <dbReference type="ARBA" id="ARBA00004141"/>
    </source>
</evidence>
<feature type="transmembrane region" description="Helical" evidence="5">
    <location>
        <begin position="115"/>
        <end position="138"/>
    </location>
</feature>
<dbReference type="Pfam" id="PF09801">
    <property type="entry name" value="SYS1"/>
    <property type="match status" value="1"/>
</dbReference>
<dbReference type="Proteomes" id="UP000472272">
    <property type="component" value="Chromosome 3"/>
</dbReference>
<dbReference type="OMA" id="FPSTEHW"/>
<evidence type="ECO:0000256" key="3">
    <source>
        <dbReference type="ARBA" id="ARBA00022989"/>
    </source>
</evidence>
<accession>A0A670I1H9</accession>
<feature type="transmembrane region" description="Helical" evidence="5">
    <location>
        <begin position="90"/>
        <end position="109"/>
    </location>
</feature>
<dbReference type="PANTHER" id="PTHR12952">
    <property type="entry name" value="SYS1"/>
    <property type="match status" value="1"/>
</dbReference>
<dbReference type="GO" id="GO:0016020">
    <property type="term" value="C:membrane"/>
    <property type="evidence" value="ECO:0007669"/>
    <property type="project" value="UniProtKB-SubCell"/>
</dbReference>
<feature type="transmembrane region" description="Helical" evidence="5">
    <location>
        <begin position="12"/>
        <end position="39"/>
    </location>
</feature>
<keyword evidence="7" id="KW-1185">Reference proteome</keyword>
<dbReference type="AlphaFoldDB" id="A0A670I1H9"/>
<comment type="subcellular location">
    <subcellularLocation>
        <location evidence="1">Membrane</location>
        <topology evidence="1">Multi-pass membrane protein</topology>
    </subcellularLocation>
</comment>
<reference evidence="6 7" key="1">
    <citation type="journal article" date="2019" name="Proc. Natl. Acad. Sci. U.S.A.">
        <title>Regulatory changes in pterin and carotenoid genes underlie balanced color polymorphisms in the wall lizard.</title>
        <authorList>
            <person name="Andrade P."/>
            <person name="Pinho C."/>
            <person name="Perez I de Lanuza G."/>
            <person name="Afonso S."/>
            <person name="Brejcha J."/>
            <person name="Rubin C.J."/>
            <person name="Wallerman O."/>
            <person name="Pereira P."/>
            <person name="Sabatino S.J."/>
            <person name="Bellati A."/>
            <person name="Pellitteri-Rosa D."/>
            <person name="Bosakova Z."/>
            <person name="Bunikis I."/>
            <person name="Carretero M.A."/>
            <person name="Feiner N."/>
            <person name="Marsik P."/>
            <person name="Pauperio F."/>
            <person name="Salvi D."/>
            <person name="Soler L."/>
            <person name="While G.M."/>
            <person name="Uller T."/>
            <person name="Font E."/>
            <person name="Andersson L."/>
            <person name="Carneiro M."/>
        </authorList>
    </citation>
    <scope>NUCLEOTIDE SEQUENCE</scope>
</reference>
<evidence type="ECO:0000313" key="7">
    <source>
        <dbReference type="Proteomes" id="UP000472272"/>
    </source>
</evidence>
<reference evidence="6" key="3">
    <citation type="submission" date="2025-09" db="UniProtKB">
        <authorList>
            <consortium name="Ensembl"/>
        </authorList>
    </citation>
    <scope>IDENTIFICATION</scope>
</reference>
<sequence>MTTCGFSIRIVLLNLLLCVIIFYSVYYVVLCFCFTAFRLQMLDGLAPFDFKTSPSWIHSYYLVLLVSLEITYLVSGLLFVLVVEEWVWDYAVTVTVIHITITAAVMSEFPLTLHWWAALGSGLILMVCVGQSLAYYLFKDNFIYPVLDNF</sequence>
<keyword evidence="3 5" id="KW-1133">Transmembrane helix</keyword>
<dbReference type="GeneTree" id="ENSGT00940000154347"/>
<evidence type="ECO:0000313" key="6">
    <source>
        <dbReference type="Ensembl" id="ENSPMRP00000005330.1"/>
    </source>
</evidence>
<name>A0A670I1H9_PODMU</name>
<evidence type="ECO:0000256" key="4">
    <source>
        <dbReference type="ARBA" id="ARBA00023136"/>
    </source>
</evidence>